<keyword evidence="4" id="KW-1185">Reference proteome</keyword>
<evidence type="ECO:0000313" key="4">
    <source>
        <dbReference type="Proteomes" id="UP000011087"/>
    </source>
</evidence>
<protein>
    <recommendedName>
        <fullName evidence="1">Methyltransferase FkbM domain-containing protein</fullName>
    </recommendedName>
</protein>
<name>L1J7Z8_GUITC</name>
<evidence type="ECO:0000313" key="3">
    <source>
        <dbReference type="EnsemblProtists" id="EKX44224"/>
    </source>
</evidence>
<feature type="domain" description="Methyltransferase FkbM" evidence="1">
    <location>
        <begin position="145"/>
        <end position="288"/>
    </location>
</feature>
<dbReference type="NCBIfam" id="TIGR01444">
    <property type="entry name" value="fkbM_fam"/>
    <property type="match status" value="1"/>
</dbReference>
<dbReference type="PANTHER" id="PTHR34203">
    <property type="entry name" value="METHYLTRANSFERASE, FKBM FAMILY PROTEIN"/>
    <property type="match status" value="1"/>
</dbReference>
<dbReference type="Gene3D" id="3.40.50.150">
    <property type="entry name" value="Vaccinia Virus protein VP39"/>
    <property type="match status" value="1"/>
</dbReference>
<dbReference type="Proteomes" id="UP000011087">
    <property type="component" value="Unassembled WGS sequence"/>
</dbReference>
<gene>
    <name evidence="2" type="ORF">GUITHDRAFT_139792</name>
</gene>
<dbReference type="Pfam" id="PF05050">
    <property type="entry name" value="Methyltransf_21"/>
    <property type="match status" value="1"/>
</dbReference>
<reference evidence="3" key="3">
    <citation type="submission" date="2015-06" db="UniProtKB">
        <authorList>
            <consortium name="EnsemblProtists"/>
        </authorList>
    </citation>
    <scope>IDENTIFICATION</scope>
</reference>
<dbReference type="InterPro" id="IPR006342">
    <property type="entry name" value="FkbM_mtfrase"/>
</dbReference>
<dbReference type="GeneID" id="17301010"/>
<proteinExistence type="predicted"/>
<dbReference type="RefSeq" id="XP_005831204.1">
    <property type="nucleotide sequence ID" value="XM_005831147.1"/>
</dbReference>
<evidence type="ECO:0000259" key="1">
    <source>
        <dbReference type="Pfam" id="PF05050"/>
    </source>
</evidence>
<reference evidence="2 4" key="1">
    <citation type="journal article" date="2012" name="Nature">
        <title>Algal genomes reveal evolutionary mosaicism and the fate of nucleomorphs.</title>
        <authorList>
            <consortium name="DOE Joint Genome Institute"/>
            <person name="Curtis B.A."/>
            <person name="Tanifuji G."/>
            <person name="Burki F."/>
            <person name="Gruber A."/>
            <person name="Irimia M."/>
            <person name="Maruyama S."/>
            <person name="Arias M.C."/>
            <person name="Ball S.G."/>
            <person name="Gile G.H."/>
            <person name="Hirakawa Y."/>
            <person name="Hopkins J.F."/>
            <person name="Kuo A."/>
            <person name="Rensing S.A."/>
            <person name="Schmutz J."/>
            <person name="Symeonidi A."/>
            <person name="Elias M."/>
            <person name="Eveleigh R.J."/>
            <person name="Herman E.K."/>
            <person name="Klute M.J."/>
            <person name="Nakayama T."/>
            <person name="Obornik M."/>
            <person name="Reyes-Prieto A."/>
            <person name="Armbrust E.V."/>
            <person name="Aves S.J."/>
            <person name="Beiko R.G."/>
            <person name="Coutinho P."/>
            <person name="Dacks J.B."/>
            <person name="Durnford D.G."/>
            <person name="Fast N.M."/>
            <person name="Green B.R."/>
            <person name="Grisdale C.J."/>
            <person name="Hempel F."/>
            <person name="Henrissat B."/>
            <person name="Hoppner M.P."/>
            <person name="Ishida K."/>
            <person name="Kim E."/>
            <person name="Koreny L."/>
            <person name="Kroth P.G."/>
            <person name="Liu Y."/>
            <person name="Malik S.B."/>
            <person name="Maier U.G."/>
            <person name="McRose D."/>
            <person name="Mock T."/>
            <person name="Neilson J.A."/>
            <person name="Onodera N.T."/>
            <person name="Poole A.M."/>
            <person name="Pritham E.J."/>
            <person name="Richards T.A."/>
            <person name="Rocap G."/>
            <person name="Roy S.W."/>
            <person name="Sarai C."/>
            <person name="Schaack S."/>
            <person name="Shirato S."/>
            <person name="Slamovits C.H."/>
            <person name="Spencer D.F."/>
            <person name="Suzuki S."/>
            <person name="Worden A.Z."/>
            <person name="Zauner S."/>
            <person name="Barry K."/>
            <person name="Bell C."/>
            <person name="Bharti A.K."/>
            <person name="Crow J.A."/>
            <person name="Grimwood J."/>
            <person name="Kramer R."/>
            <person name="Lindquist E."/>
            <person name="Lucas S."/>
            <person name="Salamov A."/>
            <person name="McFadden G.I."/>
            <person name="Lane C.E."/>
            <person name="Keeling P.J."/>
            <person name="Gray M.W."/>
            <person name="Grigoriev I.V."/>
            <person name="Archibald J.M."/>
        </authorList>
    </citation>
    <scope>NUCLEOTIDE SEQUENCE</scope>
    <source>
        <strain evidence="2 4">CCMP2712</strain>
    </source>
</reference>
<reference evidence="4" key="2">
    <citation type="submission" date="2012-11" db="EMBL/GenBank/DDBJ databases">
        <authorList>
            <person name="Kuo A."/>
            <person name="Curtis B.A."/>
            <person name="Tanifuji G."/>
            <person name="Burki F."/>
            <person name="Gruber A."/>
            <person name="Irimia M."/>
            <person name="Maruyama S."/>
            <person name="Arias M.C."/>
            <person name="Ball S.G."/>
            <person name="Gile G.H."/>
            <person name="Hirakawa Y."/>
            <person name="Hopkins J.F."/>
            <person name="Rensing S.A."/>
            <person name="Schmutz J."/>
            <person name="Symeonidi A."/>
            <person name="Elias M."/>
            <person name="Eveleigh R.J."/>
            <person name="Herman E.K."/>
            <person name="Klute M.J."/>
            <person name="Nakayama T."/>
            <person name="Obornik M."/>
            <person name="Reyes-Prieto A."/>
            <person name="Armbrust E.V."/>
            <person name="Aves S.J."/>
            <person name="Beiko R.G."/>
            <person name="Coutinho P."/>
            <person name="Dacks J.B."/>
            <person name="Durnford D.G."/>
            <person name="Fast N.M."/>
            <person name="Green B.R."/>
            <person name="Grisdale C."/>
            <person name="Hempe F."/>
            <person name="Henrissat B."/>
            <person name="Hoppner M.P."/>
            <person name="Ishida K.-I."/>
            <person name="Kim E."/>
            <person name="Koreny L."/>
            <person name="Kroth P.G."/>
            <person name="Liu Y."/>
            <person name="Malik S.-B."/>
            <person name="Maier U.G."/>
            <person name="McRose D."/>
            <person name="Mock T."/>
            <person name="Neilson J.A."/>
            <person name="Onodera N.T."/>
            <person name="Poole A.M."/>
            <person name="Pritham E.J."/>
            <person name="Richards T.A."/>
            <person name="Rocap G."/>
            <person name="Roy S.W."/>
            <person name="Sarai C."/>
            <person name="Schaack S."/>
            <person name="Shirato S."/>
            <person name="Slamovits C.H."/>
            <person name="Spencer D.F."/>
            <person name="Suzuki S."/>
            <person name="Worden A.Z."/>
            <person name="Zauner S."/>
            <person name="Barry K."/>
            <person name="Bell C."/>
            <person name="Bharti A.K."/>
            <person name="Crow J.A."/>
            <person name="Grimwood J."/>
            <person name="Kramer R."/>
            <person name="Lindquist E."/>
            <person name="Lucas S."/>
            <person name="Salamov A."/>
            <person name="McFadden G.I."/>
            <person name="Lane C.E."/>
            <person name="Keeling P.J."/>
            <person name="Gray M.W."/>
            <person name="Grigoriev I.V."/>
            <person name="Archibald J.M."/>
        </authorList>
    </citation>
    <scope>NUCLEOTIDE SEQUENCE</scope>
    <source>
        <strain evidence="4">CCMP2712</strain>
    </source>
</reference>
<dbReference type="HOGENOM" id="CLU_822438_0_0_1"/>
<evidence type="ECO:0000313" key="2">
    <source>
        <dbReference type="EMBL" id="EKX44224.1"/>
    </source>
</evidence>
<dbReference type="InterPro" id="IPR029063">
    <property type="entry name" value="SAM-dependent_MTases_sf"/>
</dbReference>
<dbReference type="PANTHER" id="PTHR34203:SF15">
    <property type="entry name" value="SLL1173 PROTEIN"/>
    <property type="match status" value="1"/>
</dbReference>
<dbReference type="OMA" id="RCSHTYA"/>
<dbReference type="KEGG" id="gtt:GUITHDRAFT_139792"/>
<dbReference type="PaxDb" id="55529-EKX44224"/>
<organism evidence="2">
    <name type="scientific">Guillardia theta (strain CCMP2712)</name>
    <name type="common">Cryptophyte</name>
    <dbReference type="NCBI Taxonomy" id="905079"/>
    <lineage>
        <taxon>Eukaryota</taxon>
        <taxon>Cryptophyceae</taxon>
        <taxon>Pyrenomonadales</taxon>
        <taxon>Geminigeraceae</taxon>
        <taxon>Guillardia</taxon>
    </lineage>
</organism>
<dbReference type="AlphaFoldDB" id="L1J7Z8"/>
<dbReference type="EMBL" id="JH993005">
    <property type="protein sequence ID" value="EKX44224.1"/>
    <property type="molecule type" value="Genomic_DNA"/>
</dbReference>
<accession>L1J7Z8</accession>
<sequence length="338" mass="38645">MAGQQLDRDSPSSARCVPIHNSSLLSKEHPRGEGSIPGERCSEERIRAITKTKPHLNSFCPLNERWIDALLEETAHLPSATLLSIGCNKGEDLIYWMHSWSRNDKFWVPKYRTCEQEEFPTYVRRKCGQARQRRFLQAGMAERSVRGVCVEPMPNNFRLLQTCMGKLGFLGEVNLVNVAVSSSIGTERFPHGQVGEETLGLEVHPVDVPTVAMNVTTLDSLVRQQNISSIEFLSIDTEGNDMRAVLGGIRALGAQMVRYMEFEYHYVGRWRRSDLQDLIDLLDQMNYDCFWALNTGGLSRLTGCWHDSYYREKDWSNVACINRNQRVTHRKMQRLAGF</sequence>
<dbReference type="SUPFAM" id="SSF53335">
    <property type="entry name" value="S-adenosyl-L-methionine-dependent methyltransferases"/>
    <property type="match status" value="1"/>
</dbReference>
<dbReference type="InterPro" id="IPR052514">
    <property type="entry name" value="SAM-dependent_MTase"/>
</dbReference>
<dbReference type="EnsemblProtists" id="EKX44224">
    <property type="protein sequence ID" value="EKX44224"/>
    <property type="gene ID" value="GUITHDRAFT_139792"/>
</dbReference>
<dbReference type="eggNOG" id="ENOG502SAVM">
    <property type="taxonomic scope" value="Eukaryota"/>
</dbReference>